<sequence length="216" mass="22635">MTVAMQLVETMKPLLRKKGVATLIGIALSVTLLLPVANAAQAPHPSVANASSQEIIQGVFFGVGPVADPAKVEVQLPEDLNRDKYNQQIKTFLAELRTDDPAKFDSVADGLTSGSAPRVEEALNNGGKWFSTAAGSQAQQTTDVRPRCGAVWVCVAAAAAVSWVGVQNAVAATSVAGLTQAVVAWNGMYMPSSSSSTASTVERDRAIRVITENLAR</sequence>
<gene>
    <name evidence="1" type="ORF">SAMN04487905_1275</name>
</gene>
<proteinExistence type="predicted"/>
<reference evidence="2" key="1">
    <citation type="submission" date="2016-10" db="EMBL/GenBank/DDBJ databases">
        <authorList>
            <person name="Varghese N."/>
            <person name="Submissions S."/>
        </authorList>
    </citation>
    <scope>NUCLEOTIDE SEQUENCE [LARGE SCALE GENOMIC DNA]</scope>
    <source>
        <strain evidence="2">DSM 46732</strain>
    </source>
</reference>
<dbReference type="Proteomes" id="UP000199497">
    <property type="component" value="Unassembled WGS sequence"/>
</dbReference>
<dbReference type="InterPro" id="IPR023888">
    <property type="entry name" value="SdpC-like"/>
</dbReference>
<evidence type="ECO:0000313" key="2">
    <source>
        <dbReference type="Proteomes" id="UP000199497"/>
    </source>
</evidence>
<dbReference type="AlphaFoldDB" id="A0A1H0X359"/>
<accession>A0A1H0X359</accession>
<organism evidence="1 2">
    <name type="scientific">Actinopolyspora xinjiangensis</name>
    <dbReference type="NCBI Taxonomy" id="405564"/>
    <lineage>
        <taxon>Bacteria</taxon>
        <taxon>Bacillati</taxon>
        <taxon>Actinomycetota</taxon>
        <taxon>Actinomycetes</taxon>
        <taxon>Actinopolysporales</taxon>
        <taxon>Actinopolysporaceae</taxon>
        <taxon>Actinopolyspora</taxon>
    </lineage>
</organism>
<name>A0A1H0X359_9ACTN</name>
<dbReference type="EMBL" id="FNJR01000027">
    <property type="protein sequence ID" value="SDP97398.1"/>
    <property type="molecule type" value="Genomic_DNA"/>
</dbReference>
<dbReference type="Pfam" id="PF26137">
    <property type="entry name" value="Toxin_SdpC"/>
    <property type="match status" value="1"/>
</dbReference>
<keyword evidence="2" id="KW-1185">Reference proteome</keyword>
<protein>
    <submittedName>
        <fullName evidence="1">Antimicrobial peptide, SdpC family</fullName>
    </submittedName>
</protein>
<evidence type="ECO:0000313" key="1">
    <source>
        <dbReference type="EMBL" id="SDP97398.1"/>
    </source>
</evidence>